<dbReference type="Proteomes" id="UP001146120">
    <property type="component" value="Unassembled WGS sequence"/>
</dbReference>
<dbReference type="AlphaFoldDB" id="A0AAV2ZE24"/>
<dbReference type="EMBL" id="DAKRPA010000018">
    <property type="protein sequence ID" value="DBA03552.1"/>
    <property type="molecule type" value="Genomic_DNA"/>
</dbReference>
<name>A0AAV2ZE24_9STRA</name>
<proteinExistence type="predicted"/>
<evidence type="ECO:0000313" key="2">
    <source>
        <dbReference type="EMBL" id="DBA03552.1"/>
    </source>
</evidence>
<protein>
    <recommendedName>
        <fullName evidence="4">Secreted protein</fullName>
    </recommendedName>
</protein>
<keyword evidence="3" id="KW-1185">Reference proteome</keyword>
<reference evidence="2" key="2">
    <citation type="journal article" date="2023" name="Microbiol Resour">
        <title>Decontamination and Annotation of the Draft Genome Sequence of the Oomycete Lagenidium giganteum ARSEF 373.</title>
        <authorList>
            <person name="Morgan W.R."/>
            <person name="Tartar A."/>
        </authorList>
    </citation>
    <scope>NUCLEOTIDE SEQUENCE</scope>
    <source>
        <strain evidence="2">ARSEF 373</strain>
    </source>
</reference>
<organism evidence="2 3">
    <name type="scientific">Lagenidium giganteum</name>
    <dbReference type="NCBI Taxonomy" id="4803"/>
    <lineage>
        <taxon>Eukaryota</taxon>
        <taxon>Sar</taxon>
        <taxon>Stramenopiles</taxon>
        <taxon>Oomycota</taxon>
        <taxon>Peronosporomycetes</taxon>
        <taxon>Pythiales</taxon>
        <taxon>Pythiaceae</taxon>
    </lineage>
</organism>
<sequence length="63" mass="7304">MHETLLLRHWSALTGSHDRAWTVRKLRIVFLVCLTNTAKTTAPPHEPRSQLKKTVKRGSCWTH</sequence>
<gene>
    <name evidence="2" type="ORF">N0F65_011453</name>
</gene>
<reference evidence="2" key="1">
    <citation type="submission" date="2022-11" db="EMBL/GenBank/DDBJ databases">
        <authorList>
            <person name="Morgan W.R."/>
            <person name="Tartar A."/>
        </authorList>
    </citation>
    <scope>NUCLEOTIDE SEQUENCE</scope>
    <source>
        <strain evidence="2">ARSEF 373</strain>
    </source>
</reference>
<feature type="region of interest" description="Disordered" evidence="1">
    <location>
        <begin position="41"/>
        <end position="63"/>
    </location>
</feature>
<accession>A0AAV2ZE24</accession>
<comment type="caution">
    <text evidence="2">The sequence shown here is derived from an EMBL/GenBank/DDBJ whole genome shotgun (WGS) entry which is preliminary data.</text>
</comment>
<evidence type="ECO:0000256" key="1">
    <source>
        <dbReference type="SAM" id="MobiDB-lite"/>
    </source>
</evidence>
<evidence type="ECO:0000313" key="3">
    <source>
        <dbReference type="Proteomes" id="UP001146120"/>
    </source>
</evidence>
<evidence type="ECO:0008006" key="4">
    <source>
        <dbReference type="Google" id="ProtNLM"/>
    </source>
</evidence>